<evidence type="ECO:0000256" key="1">
    <source>
        <dbReference type="SAM" id="MobiDB-lite"/>
    </source>
</evidence>
<keyword evidence="2" id="KW-0732">Signal</keyword>
<dbReference type="Proteomes" id="UP000679284">
    <property type="component" value="Chromosome"/>
</dbReference>
<dbReference type="InterPro" id="IPR011041">
    <property type="entry name" value="Quinoprot_gluc/sorb_DH_b-prop"/>
</dbReference>
<dbReference type="PANTHER" id="PTHR19328">
    <property type="entry name" value="HEDGEHOG-INTERACTING PROTEIN"/>
    <property type="match status" value="1"/>
</dbReference>
<dbReference type="KEGG" id="fap:GR316_10645"/>
<evidence type="ECO:0000256" key="2">
    <source>
        <dbReference type="SAM" id="SignalP"/>
    </source>
</evidence>
<organism evidence="4 5">
    <name type="scientific">Falsirhodobacter algicola</name>
    <dbReference type="NCBI Taxonomy" id="2692330"/>
    <lineage>
        <taxon>Bacteria</taxon>
        <taxon>Pseudomonadati</taxon>
        <taxon>Pseudomonadota</taxon>
        <taxon>Alphaproteobacteria</taxon>
        <taxon>Rhodobacterales</taxon>
        <taxon>Paracoccaceae</taxon>
        <taxon>Falsirhodobacter</taxon>
    </lineage>
</organism>
<dbReference type="InterPro" id="IPR011042">
    <property type="entry name" value="6-blade_b-propeller_TolB-like"/>
</dbReference>
<dbReference type="EMBL" id="CP047289">
    <property type="protein sequence ID" value="QUS36681.1"/>
    <property type="molecule type" value="Genomic_DNA"/>
</dbReference>
<dbReference type="SUPFAM" id="SSF50952">
    <property type="entry name" value="Soluble quinoprotein glucose dehydrogenase"/>
    <property type="match status" value="1"/>
</dbReference>
<evidence type="ECO:0000313" key="5">
    <source>
        <dbReference type="Proteomes" id="UP000679284"/>
    </source>
</evidence>
<dbReference type="PANTHER" id="PTHR19328:SF75">
    <property type="entry name" value="ALDOSE SUGAR DEHYDROGENASE YLII"/>
    <property type="match status" value="1"/>
</dbReference>
<feature type="region of interest" description="Disordered" evidence="1">
    <location>
        <begin position="21"/>
        <end position="53"/>
    </location>
</feature>
<dbReference type="RefSeq" id="WP_211783899.1">
    <property type="nucleotide sequence ID" value="NZ_CP047289.1"/>
</dbReference>
<dbReference type="Pfam" id="PF07995">
    <property type="entry name" value="GSDH"/>
    <property type="match status" value="1"/>
</dbReference>
<feature type="domain" description="Glucose/Sorbosone dehydrogenase" evidence="3">
    <location>
        <begin position="66"/>
        <end position="391"/>
    </location>
</feature>
<dbReference type="Gene3D" id="2.120.10.30">
    <property type="entry name" value="TolB, C-terminal domain"/>
    <property type="match status" value="1"/>
</dbReference>
<feature type="chain" id="PRO_5035303637" evidence="2">
    <location>
        <begin position="21"/>
        <end position="402"/>
    </location>
</feature>
<evidence type="ECO:0000313" key="4">
    <source>
        <dbReference type="EMBL" id="QUS36681.1"/>
    </source>
</evidence>
<dbReference type="InterPro" id="IPR012938">
    <property type="entry name" value="Glc/Sorbosone_DH"/>
</dbReference>
<keyword evidence="5" id="KW-1185">Reference proteome</keyword>
<proteinExistence type="predicted"/>
<dbReference type="AlphaFoldDB" id="A0A8J8MUJ7"/>
<accession>A0A8J8MUJ7</accession>
<evidence type="ECO:0000259" key="3">
    <source>
        <dbReference type="Pfam" id="PF07995"/>
    </source>
</evidence>
<protein>
    <submittedName>
        <fullName evidence="4">PQQ-dependent sugar dehydrogenase</fullName>
    </submittedName>
</protein>
<reference evidence="4" key="1">
    <citation type="submission" date="2020-01" db="EMBL/GenBank/DDBJ databases">
        <authorList>
            <person name="Yang Y."/>
            <person name="Kwon Y.M."/>
        </authorList>
    </citation>
    <scope>NUCLEOTIDE SEQUENCE</scope>
    <source>
        <strain evidence="4">PG104</strain>
    </source>
</reference>
<name>A0A8J8MUJ7_9RHOB</name>
<gene>
    <name evidence="4" type="ORF">GR316_10645</name>
</gene>
<feature type="signal peptide" evidence="2">
    <location>
        <begin position="1"/>
        <end position="20"/>
    </location>
</feature>
<sequence>MHRLSVTTALALCLGLPALAQDPRPPIDRQDPNGADQVPAFEGQTRAPQPPEPTRAAMETVAEGLPHLWAMEFLPDGRMIVTAKEGAIHILTDGVPGPALEGMPEVDTRGQGGLLDIAVGNDFAQTGTIFFSFSEPRADGNGTALAKARLVEDGGTARLEDVETIFSQQPTYDGDKHFGSRIVVAPDDVIWLTVGERSDDEPRVLAQDLTTHFGKVIRINADGTPAEGNPFVSEDGAMPEIWSLGHRNTQSAALGPDGRFWMIEHGPKGGDELNRPEAGLNYGWPEVTYGIEYSGDPVGDGITQRAGTQQPLYYWDPVIAPSGMAFYDGDLFADLDGAILVGGLVTRDVRVLHMEGERVLYEESFPLEARVRDVRVGPEGAIYAVTEERGGPSTIVRITPEG</sequence>